<feature type="transmembrane region" description="Helical" evidence="1">
    <location>
        <begin position="170"/>
        <end position="192"/>
    </location>
</feature>
<dbReference type="EMBL" id="PFPL01000052">
    <property type="protein sequence ID" value="PIZ95492.1"/>
    <property type="molecule type" value="Genomic_DNA"/>
</dbReference>
<feature type="transmembrane region" description="Helical" evidence="1">
    <location>
        <begin position="38"/>
        <end position="60"/>
    </location>
</feature>
<organism evidence="2 3">
    <name type="scientific">Candidatus Magasanikbacteria bacterium CG_4_10_14_0_2_um_filter_33_14</name>
    <dbReference type="NCBI Taxonomy" id="1974636"/>
    <lineage>
        <taxon>Bacteria</taxon>
        <taxon>Candidatus Magasanikiibacteriota</taxon>
    </lineage>
</organism>
<reference evidence="3" key="1">
    <citation type="submission" date="2017-09" db="EMBL/GenBank/DDBJ databases">
        <title>Depth-based differentiation of microbial function through sediment-hosted aquifers and enrichment of novel symbionts in the deep terrestrial subsurface.</title>
        <authorList>
            <person name="Probst A.J."/>
            <person name="Ladd B."/>
            <person name="Jarett J.K."/>
            <person name="Geller-Mcgrath D.E."/>
            <person name="Sieber C.M.K."/>
            <person name="Emerson J.B."/>
            <person name="Anantharaman K."/>
            <person name="Thomas B.C."/>
            <person name="Malmstrom R."/>
            <person name="Stieglmeier M."/>
            <person name="Klingl A."/>
            <person name="Woyke T."/>
            <person name="Ryan C.M."/>
            <person name="Banfield J.F."/>
        </authorList>
    </citation>
    <scope>NUCLEOTIDE SEQUENCE [LARGE SCALE GENOMIC DNA]</scope>
</reference>
<feature type="transmembrane region" description="Helical" evidence="1">
    <location>
        <begin position="213"/>
        <end position="234"/>
    </location>
</feature>
<evidence type="ECO:0000313" key="2">
    <source>
        <dbReference type="EMBL" id="PIZ95492.1"/>
    </source>
</evidence>
<name>A0A2M7V9H2_9BACT</name>
<keyword evidence="1" id="KW-1133">Transmembrane helix</keyword>
<feature type="transmembrane region" description="Helical" evidence="1">
    <location>
        <begin position="139"/>
        <end position="158"/>
    </location>
</feature>
<keyword evidence="1" id="KW-0472">Membrane</keyword>
<dbReference type="AlphaFoldDB" id="A0A2M7V9H2"/>
<proteinExistence type="predicted"/>
<evidence type="ECO:0000313" key="3">
    <source>
        <dbReference type="Proteomes" id="UP000231453"/>
    </source>
</evidence>
<feature type="transmembrane region" description="Helical" evidence="1">
    <location>
        <begin position="72"/>
        <end position="95"/>
    </location>
</feature>
<feature type="transmembrane region" description="Helical" evidence="1">
    <location>
        <begin position="12"/>
        <end position="32"/>
    </location>
</feature>
<protein>
    <submittedName>
        <fullName evidence="2">Uncharacterized protein</fullName>
    </submittedName>
</protein>
<comment type="caution">
    <text evidence="2">The sequence shown here is derived from an EMBL/GenBank/DDBJ whole genome shotgun (WGS) entry which is preliminary data.</text>
</comment>
<dbReference type="Proteomes" id="UP000231453">
    <property type="component" value="Unassembled WGS sequence"/>
</dbReference>
<evidence type="ECO:0000256" key="1">
    <source>
        <dbReference type="SAM" id="Phobius"/>
    </source>
</evidence>
<keyword evidence="1" id="KW-0812">Transmembrane</keyword>
<accession>A0A2M7V9H2</accession>
<gene>
    <name evidence="2" type="ORF">COX80_04330</name>
</gene>
<sequence>MTKLVRFKKFFLYTLVGSLIAAAITAVITILIGDFTDITGKVFITLLMVMLHSLFSLLFVWEDNRKNTFERLALFSNVLFFLIVLSFFTSFFGIWEIFSYATIAKLYASYFTIGFASLHVDVLSKILNKDKLIDKLVTANYVFIFFVVFMLQLVIYLGNKDILGDFFYRLLAAVGVVDGTLSILAIVFYKIYLQKHPELENDLVIGKKKHLSIWVWLLLIYLVLQMFSIGFRVIGRGYYY</sequence>